<feature type="transmembrane region" description="Helical" evidence="6">
    <location>
        <begin position="241"/>
        <end position="270"/>
    </location>
</feature>
<dbReference type="STRING" id="576118.SAMN05216216_10368"/>
<evidence type="ECO:0000256" key="3">
    <source>
        <dbReference type="ARBA" id="ARBA00022692"/>
    </source>
</evidence>
<dbReference type="RefSeq" id="WP_092984464.1">
    <property type="nucleotide sequence ID" value="NZ_FNFY01000003.1"/>
</dbReference>
<comment type="subcellular location">
    <subcellularLocation>
        <location evidence="1">Membrane</location>
        <topology evidence="1">Multi-pass membrane protein</topology>
    </subcellularLocation>
</comment>
<dbReference type="PANTHER" id="PTHR21716:SF69">
    <property type="entry name" value="TRANSPORT PROTEIN YUBA-RELATED"/>
    <property type="match status" value="1"/>
</dbReference>
<keyword evidence="5 6" id="KW-0472">Membrane</keyword>
<evidence type="ECO:0000256" key="2">
    <source>
        <dbReference type="ARBA" id="ARBA00009773"/>
    </source>
</evidence>
<evidence type="ECO:0000256" key="5">
    <source>
        <dbReference type="ARBA" id="ARBA00023136"/>
    </source>
</evidence>
<keyword evidence="8" id="KW-1185">Reference proteome</keyword>
<sequence>MTGKRWFQLAVTILFILLIIALLMQVSIIFYPVTALLDTLFIPLLFGGLLYYIALAFQTLLERNGLNRLSSITLIILVFALSVGGIGYFAVPMLAEESQKLIMRWPAFQQELESVAGYIISQREALPGVMATFIDNLTEVVNDSLSGAVTDIVGVVTNTLSTLFMIIIIPLFLFFMLKDHEKFIPKTAGIFSGELRSFVISLLMDIDGVLKAFVQGQVIASIIRALFLYIGFVLIDMDYGIILVIIALFLNVIPFIGGWLTFIIVIVFTLVQSPSMIVWICVIFLVSYYVEMKWITPSIVTTQLKIHPLTVVTLIVGSANIAGFWGIILSLPLYLVLRAFVINIYKYRHEIKDTMLSDTLKI</sequence>
<feature type="transmembrane region" description="Helical" evidence="6">
    <location>
        <begin position="152"/>
        <end position="177"/>
    </location>
</feature>
<dbReference type="GO" id="GO:0016020">
    <property type="term" value="C:membrane"/>
    <property type="evidence" value="ECO:0007669"/>
    <property type="project" value="UniProtKB-SubCell"/>
</dbReference>
<evidence type="ECO:0000256" key="4">
    <source>
        <dbReference type="ARBA" id="ARBA00022989"/>
    </source>
</evidence>
<gene>
    <name evidence="7" type="ORF">SAMN05216216_10368</name>
</gene>
<feature type="transmembrane region" description="Helical" evidence="6">
    <location>
        <begin position="69"/>
        <end position="91"/>
    </location>
</feature>
<reference evidence="8" key="1">
    <citation type="submission" date="2016-10" db="EMBL/GenBank/DDBJ databases">
        <authorList>
            <person name="Varghese N."/>
            <person name="Submissions S."/>
        </authorList>
    </citation>
    <scope>NUCLEOTIDE SEQUENCE [LARGE SCALE GENOMIC DNA]</scope>
    <source>
        <strain evidence="8">CGMCC 1.8895</strain>
    </source>
</reference>
<dbReference type="PANTHER" id="PTHR21716">
    <property type="entry name" value="TRANSMEMBRANE PROTEIN"/>
    <property type="match status" value="1"/>
</dbReference>
<dbReference type="InterPro" id="IPR002549">
    <property type="entry name" value="AI-2E-like"/>
</dbReference>
<evidence type="ECO:0000313" key="7">
    <source>
        <dbReference type="EMBL" id="SDK41735.1"/>
    </source>
</evidence>
<comment type="similarity">
    <text evidence="2">Belongs to the autoinducer-2 exporter (AI-2E) (TC 2.A.86) family.</text>
</comment>
<dbReference type="GO" id="GO:0055085">
    <property type="term" value="P:transmembrane transport"/>
    <property type="evidence" value="ECO:0007669"/>
    <property type="project" value="TreeGrafter"/>
</dbReference>
<evidence type="ECO:0000313" key="8">
    <source>
        <dbReference type="Proteomes" id="UP000199008"/>
    </source>
</evidence>
<accession>A0A1G9BS01</accession>
<keyword evidence="3 6" id="KW-0812">Transmembrane</keyword>
<feature type="transmembrane region" description="Helical" evidence="6">
    <location>
        <begin position="7"/>
        <end position="33"/>
    </location>
</feature>
<dbReference type="OrthoDB" id="9793390at2"/>
<feature type="transmembrane region" description="Helical" evidence="6">
    <location>
        <begin position="315"/>
        <end position="337"/>
    </location>
</feature>
<proteinExistence type="inferred from homology"/>
<name>A0A1G9BS01_9BACL</name>
<keyword evidence="4 6" id="KW-1133">Transmembrane helix</keyword>
<dbReference type="AlphaFoldDB" id="A0A1G9BS01"/>
<evidence type="ECO:0000256" key="6">
    <source>
        <dbReference type="SAM" id="Phobius"/>
    </source>
</evidence>
<protein>
    <submittedName>
        <fullName evidence="7">Predicted PurR-regulated permease PerM</fullName>
    </submittedName>
</protein>
<dbReference type="Proteomes" id="UP000199008">
    <property type="component" value="Unassembled WGS sequence"/>
</dbReference>
<feature type="transmembrane region" description="Helical" evidence="6">
    <location>
        <begin position="39"/>
        <end position="57"/>
    </location>
</feature>
<evidence type="ECO:0000256" key="1">
    <source>
        <dbReference type="ARBA" id="ARBA00004141"/>
    </source>
</evidence>
<dbReference type="EMBL" id="FNFY01000003">
    <property type="protein sequence ID" value="SDK41735.1"/>
    <property type="molecule type" value="Genomic_DNA"/>
</dbReference>
<feature type="transmembrane region" description="Helical" evidence="6">
    <location>
        <begin position="277"/>
        <end position="295"/>
    </location>
</feature>
<organism evidence="7 8">
    <name type="scientific">Lacicoccus qingdaonensis</name>
    <dbReference type="NCBI Taxonomy" id="576118"/>
    <lineage>
        <taxon>Bacteria</taxon>
        <taxon>Bacillati</taxon>
        <taxon>Bacillota</taxon>
        <taxon>Bacilli</taxon>
        <taxon>Bacillales</taxon>
        <taxon>Salinicoccaceae</taxon>
        <taxon>Lacicoccus</taxon>
    </lineage>
</organism>
<dbReference type="Pfam" id="PF01594">
    <property type="entry name" value="AI-2E_transport"/>
    <property type="match status" value="1"/>
</dbReference>